<evidence type="ECO:0000313" key="2">
    <source>
        <dbReference type="Proteomes" id="UP001302806"/>
    </source>
</evidence>
<evidence type="ECO:0000313" key="1">
    <source>
        <dbReference type="EMBL" id="WNH09348.1"/>
    </source>
</evidence>
<organism evidence="1 2">
    <name type="scientific">Thalassobellus suaedae</name>
    <dbReference type="NCBI Taxonomy" id="3074124"/>
    <lineage>
        <taxon>Bacteria</taxon>
        <taxon>Pseudomonadati</taxon>
        <taxon>Bacteroidota</taxon>
        <taxon>Flavobacteriia</taxon>
        <taxon>Flavobacteriales</taxon>
        <taxon>Flavobacteriaceae</taxon>
        <taxon>Thalassobellus</taxon>
    </lineage>
</organism>
<protein>
    <submittedName>
        <fullName evidence="1">Uncharacterized protein</fullName>
    </submittedName>
</protein>
<name>A0ABY9XU25_9FLAO</name>
<dbReference type="Proteomes" id="UP001302806">
    <property type="component" value="Chromosome"/>
</dbReference>
<dbReference type="EMBL" id="CP134537">
    <property type="protein sequence ID" value="WNH09348.1"/>
    <property type="molecule type" value="Genomic_DNA"/>
</dbReference>
<reference evidence="1 2" key="1">
    <citation type="submission" date="2023-09" db="EMBL/GenBank/DDBJ databases">
        <title>Thalassobella suaedae gen. nov., sp. nov., a marine bacterium of the family Flavobacteriaceae isolated from a halophyte Suaeda japonica.</title>
        <authorList>
            <person name="Lee S.Y."/>
            <person name="Hwang C.Y."/>
        </authorList>
    </citation>
    <scope>NUCLEOTIDE SEQUENCE [LARGE SCALE GENOMIC DNA]</scope>
    <source>
        <strain evidence="1 2">HL-DH14</strain>
    </source>
</reference>
<gene>
    <name evidence="1" type="ORF">RHP51_00955</name>
</gene>
<dbReference type="RefSeq" id="WP_415865833.1">
    <property type="nucleotide sequence ID" value="NZ_CP134537.1"/>
</dbReference>
<sequence length="81" mass="9291">MNRIKLAETHKKSTFLKYTIPSNTKLKVHKHLVIHAGVLTKEELINKFHYGKNKSNKPAEIIVFYASDTETPLTIIKNDSN</sequence>
<proteinExistence type="predicted"/>
<accession>A0ABY9XU25</accession>